<dbReference type="RefSeq" id="WP_320507686.1">
    <property type="nucleotide sequence ID" value="NZ_JAXCLW010000002.1"/>
</dbReference>
<name>A0ABU5E8T0_9PROT</name>
<evidence type="ECO:0000256" key="1">
    <source>
        <dbReference type="ARBA" id="ARBA00004418"/>
    </source>
</evidence>
<dbReference type="InterPro" id="IPR028082">
    <property type="entry name" value="Peripla_BP_I"/>
</dbReference>
<dbReference type="PANTHER" id="PTHR30036">
    <property type="entry name" value="D-XYLOSE-BINDING PERIPLASMIC PROTEIN"/>
    <property type="match status" value="1"/>
</dbReference>
<gene>
    <name evidence="5" type="ORF">SMD27_07155</name>
</gene>
<dbReference type="Gene3D" id="3.40.50.2300">
    <property type="match status" value="2"/>
</dbReference>
<comment type="similarity">
    <text evidence="2">Belongs to the bacterial solute-binding protein 2 family.</text>
</comment>
<keyword evidence="6" id="KW-1185">Reference proteome</keyword>
<comment type="caution">
    <text evidence="5">The sequence shown here is derived from an EMBL/GenBank/DDBJ whole genome shotgun (WGS) entry which is preliminary data.</text>
</comment>
<reference evidence="5 6" key="1">
    <citation type="journal article" date="2016" name="Antonie Van Leeuwenhoek">
        <title>Dongia soli sp. nov., isolated from soil from Dokdo, Korea.</title>
        <authorList>
            <person name="Kim D.U."/>
            <person name="Lee H."/>
            <person name="Kim H."/>
            <person name="Kim S.G."/>
            <person name="Ka J.O."/>
        </authorList>
    </citation>
    <scope>NUCLEOTIDE SEQUENCE [LARGE SCALE GENOMIC DNA]</scope>
    <source>
        <strain evidence="5 6">D78</strain>
    </source>
</reference>
<proteinExistence type="inferred from homology"/>
<evidence type="ECO:0000313" key="5">
    <source>
        <dbReference type="EMBL" id="MDY0882614.1"/>
    </source>
</evidence>
<evidence type="ECO:0000313" key="6">
    <source>
        <dbReference type="Proteomes" id="UP001279642"/>
    </source>
</evidence>
<evidence type="ECO:0000256" key="2">
    <source>
        <dbReference type="ARBA" id="ARBA00007639"/>
    </source>
</evidence>
<feature type="chain" id="PRO_5046433432" evidence="3">
    <location>
        <begin position="28"/>
        <end position="332"/>
    </location>
</feature>
<organism evidence="5 6">
    <name type="scientific">Dongia soli</name>
    <dbReference type="NCBI Taxonomy" id="600628"/>
    <lineage>
        <taxon>Bacteria</taxon>
        <taxon>Pseudomonadati</taxon>
        <taxon>Pseudomonadota</taxon>
        <taxon>Alphaproteobacteria</taxon>
        <taxon>Rhodospirillales</taxon>
        <taxon>Dongiaceae</taxon>
        <taxon>Dongia</taxon>
    </lineage>
</organism>
<dbReference type="SUPFAM" id="SSF53822">
    <property type="entry name" value="Periplasmic binding protein-like I"/>
    <property type="match status" value="1"/>
</dbReference>
<feature type="signal peptide" evidence="3">
    <location>
        <begin position="1"/>
        <end position="27"/>
    </location>
</feature>
<sequence>MSRKTMLRGGMAALAIGMLAAMATAQAQDAKKYSIATIVKISGIQWFNRMEEGVKKFAADTGNKAFQVGPAKADAQLQVQLVEDMIAQGVDAITVVPFAPEALEPVLKKAMDKGIKVVSHEAADIKNVEWDIEAFSNAAYGEHIMKALGECMGGKGEYAIFVGSLTSKSHNQWVDAAVEYQKKNFPDMKLVGSKNETFDDQQKAYAKTQELLRAFPNVRGFQGSASTDVAGIGLAVEERGMADNTCVMGTSLPSIASQYLDTGAVDMITFWDPALAGYAMDKIAVMLLEGKKPTDGMDLGIPGYEKVAIDGKVIYGKAWVDVTKENASQYPF</sequence>
<dbReference type="Proteomes" id="UP001279642">
    <property type="component" value="Unassembled WGS sequence"/>
</dbReference>
<dbReference type="EMBL" id="JAXCLW010000002">
    <property type="protein sequence ID" value="MDY0882614.1"/>
    <property type="molecule type" value="Genomic_DNA"/>
</dbReference>
<feature type="domain" description="Periplasmic binding protein" evidence="4">
    <location>
        <begin position="35"/>
        <end position="292"/>
    </location>
</feature>
<evidence type="ECO:0000256" key="3">
    <source>
        <dbReference type="SAM" id="SignalP"/>
    </source>
</evidence>
<dbReference type="InterPro" id="IPR050555">
    <property type="entry name" value="Bact_Solute-Bind_Prot2"/>
</dbReference>
<protein>
    <submittedName>
        <fullName evidence="5">Autoinducer 2 ABC transporter substrate-binding protein</fullName>
    </submittedName>
</protein>
<dbReference type="CDD" id="cd20001">
    <property type="entry name" value="PBP1_LsrB_Quorum_Sensing-like"/>
    <property type="match status" value="1"/>
</dbReference>
<keyword evidence="3" id="KW-0732">Signal</keyword>
<dbReference type="InterPro" id="IPR025997">
    <property type="entry name" value="SBP_2_dom"/>
</dbReference>
<accession>A0ABU5E8T0</accession>
<dbReference type="PANTHER" id="PTHR30036:SF7">
    <property type="entry name" value="ABC TRANSPORTER PERIPLASMIC-BINDING PROTEIN YPHF"/>
    <property type="match status" value="1"/>
</dbReference>
<comment type="subcellular location">
    <subcellularLocation>
        <location evidence="1">Periplasm</location>
    </subcellularLocation>
</comment>
<evidence type="ECO:0000259" key="4">
    <source>
        <dbReference type="Pfam" id="PF13407"/>
    </source>
</evidence>
<dbReference type="Pfam" id="PF13407">
    <property type="entry name" value="Peripla_BP_4"/>
    <property type="match status" value="1"/>
</dbReference>